<evidence type="ECO:0000256" key="6">
    <source>
        <dbReference type="ARBA" id="ARBA00022485"/>
    </source>
</evidence>
<comment type="caution">
    <text evidence="22">The sequence shown here is derived from an EMBL/GenBank/DDBJ whole genome shotgun (WGS) entry which is preliminary data.</text>
</comment>
<dbReference type="PROSITE" id="PS50112">
    <property type="entry name" value="PAS"/>
    <property type="match status" value="1"/>
</dbReference>
<dbReference type="Gene3D" id="1.20.5.1930">
    <property type="match status" value="1"/>
</dbReference>
<dbReference type="Gene3D" id="3.30.565.10">
    <property type="entry name" value="Histidine kinase-like ATPase, C-terminal domain"/>
    <property type="match status" value="1"/>
</dbReference>
<dbReference type="PROSITE" id="PS50109">
    <property type="entry name" value="HIS_KIN"/>
    <property type="match status" value="1"/>
</dbReference>
<sequence>MSDTSKIRQLEAELHQLRLQVKHTAQYQAGKHRLEKDYQLSQNGFRTIFERSAIGKNIINSKLEIVNINQALLTMLGYSEEEILGNLITDFTHPDFVERWQQLQRELWSTDLLSFNFETCMIRKNGTTFWGRVTAIPIEDDNNKFGYLTLEDTSEKKELERLQNLVEEQILRQQLAETVFKTQEAERRRMAESLHNGLGQLLYGAKLSLNQLKANANEGANEIIEYTQKLLNDCIRECRSIAHNLTPPVLQELGLKQAVVEICKQLTDSTHFKCDVNRLTNTIDNFLEVAIYRMIQELMINIVKHADASEAFVYLSENDSQLIIRVEDNGKGFNQKNSLKKGIGIQTIRYKVALLSGKLSITSEKGKGTKVKISLPKKVA</sequence>
<dbReference type="GO" id="GO:0016020">
    <property type="term" value="C:membrane"/>
    <property type="evidence" value="ECO:0007669"/>
    <property type="project" value="InterPro"/>
</dbReference>
<evidence type="ECO:0000256" key="14">
    <source>
        <dbReference type="ARBA" id="ARBA00023004"/>
    </source>
</evidence>
<evidence type="ECO:0000256" key="15">
    <source>
        <dbReference type="ARBA" id="ARBA00023012"/>
    </source>
</evidence>
<dbReference type="SUPFAM" id="SSF55874">
    <property type="entry name" value="ATPase domain of HSP90 chaperone/DNA topoisomerase II/histidine kinase"/>
    <property type="match status" value="1"/>
</dbReference>
<evidence type="ECO:0000256" key="13">
    <source>
        <dbReference type="ARBA" id="ARBA00022840"/>
    </source>
</evidence>
<evidence type="ECO:0000256" key="3">
    <source>
        <dbReference type="ARBA" id="ARBA00004496"/>
    </source>
</evidence>
<dbReference type="Pfam" id="PF02518">
    <property type="entry name" value="HATPase_c"/>
    <property type="match status" value="1"/>
</dbReference>
<evidence type="ECO:0000256" key="8">
    <source>
        <dbReference type="ARBA" id="ARBA00022553"/>
    </source>
</evidence>
<evidence type="ECO:0000256" key="18">
    <source>
        <dbReference type="ARBA" id="ARBA00030800"/>
    </source>
</evidence>
<feature type="domain" description="PAC" evidence="21">
    <location>
        <begin position="115"/>
        <end position="165"/>
    </location>
</feature>
<keyword evidence="8" id="KW-0597">Phosphoprotein</keyword>
<dbReference type="Pfam" id="PF13426">
    <property type="entry name" value="PAS_9"/>
    <property type="match status" value="1"/>
</dbReference>
<evidence type="ECO:0000313" key="23">
    <source>
        <dbReference type="Proteomes" id="UP000242687"/>
    </source>
</evidence>
<feature type="domain" description="Histidine kinase" evidence="19">
    <location>
        <begin position="291"/>
        <end position="379"/>
    </location>
</feature>
<evidence type="ECO:0000256" key="17">
    <source>
        <dbReference type="ARBA" id="ARBA00024827"/>
    </source>
</evidence>
<evidence type="ECO:0000256" key="1">
    <source>
        <dbReference type="ARBA" id="ARBA00000085"/>
    </source>
</evidence>
<dbReference type="OrthoDB" id="5401121at2"/>
<dbReference type="PANTHER" id="PTHR24421">
    <property type="entry name" value="NITRATE/NITRITE SENSOR PROTEIN NARX-RELATED"/>
    <property type="match status" value="1"/>
</dbReference>
<evidence type="ECO:0000259" key="20">
    <source>
        <dbReference type="PROSITE" id="PS50112"/>
    </source>
</evidence>
<keyword evidence="11" id="KW-0547">Nucleotide-binding</keyword>
<dbReference type="PRINTS" id="PR00344">
    <property type="entry name" value="BCTRLSENSOR"/>
</dbReference>
<evidence type="ECO:0000313" key="22">
    <source>
        <dbReference type="EMBL" id="PJJ83497.1"/>
    </source>
</evidence>
<keyword evidence="13" id="KW-0067">ATP-binding</keyword>
<evidence type="ECO:0000259" key="19">
    <source>
        <dbReference type="PROSITE" id="PS50109"/>
    </source>
</evidence>
<dbReference type="GO" id="GO:0046872">
    <property type="term" value="F:metal ion binding"/>
    <property type="evidence" value="ECO:0007669"/>
    <property type="project" value="UniProtKB-KW"/>
</dbReference>
<keyword evidence="15" id="KW-0902">Two-component regulatory system</keyword>
<evidence type="ECO:0000256" key="5">
    <source>
        <dbReference type="ARBA" id="ARBA00017322"/>
    </source>
</evidence>
<dbReference type="GO" id="GO:0000155">
    <property type="term" value="F:phosphorelay sensor kinase activity"/>
    <property type="evidence" value="ECO:0007669"/>
    <property type="project" value="InterPro"/>
</dbReference>
<dbReference type="Gene3D" id="3.30.450.20">
    <property type="entry name" value="PAS domain"/>
    <property type="match status" value="1"/>
</dbReference>
<dbReference type="Pfam" id="PF07730">
    <property type="entry name" value="HisKA_3"/>
    <property type="match status" value="1"/>
</dbReference>
<dbReference type="RefSeq" id="WP_100339755.1">
    <property type="nucleotide sequence ID" value="NZ_PGFJ01000001.1"/>
</dbReference>
<evidence type="ECO:0000256" key="4">
    <source>
        <dbReference type="ARBA" id="ARBA00012438"/>
    </source>
</evidence>
<dbReference type="AlphaFoldDB" id="A0A2H9VRP1"/>
<dbReference type="Proteomes" id="UP000242687">
    <property type="component" value="Unassembled WGS sequence"/>
</dbReference>
<keyword evidence="12" id="KW-0418">Kinase</keyword>
<dbReference type="SMART" id="SM00091">
    <property type="entry name" value="PAS"/>
    <property type="match status" value="1"/>
</dbReference>
<evidence type="ECO:0000256" key="12">
    <source>
        <dbReference type="ARBA" id="ARBA00022777"/>
    </source>
</evidence>
<keyword evidence="14" id="KW-0408">Iron</keyword>
<dbReference type="EC" id="2.7.13.3" evidence="4"/>
<dbReference type="PROSITE" id="PS50113">
    <property type="entry name" value="PAC"/>
    <property type="match status" value="1"/>
</dbReference>
<dbReference type="CDD" id="cd16917">
    <property type="entry name" value="HATPase_UhpB-NarQ-NarX-like"/>
    <property type="match status" value="1"/>
</dbReference>
<dbReference type="PANTHER" id="PTHR24421:SF10">
    <property type="entry name" value="NITRATE_NITRITE SENSOR PROTEIN NARQ"/>
    <property type="match status" value="1"/>
</dbReference>
<keyword evidence="10" id="KW-0479">Metal-binding</keyword>
<reference evidence="22 23" key="1">
    <citation type="submission" date="2017-11" db="EMBL/GenBank/DDBJ databases">
        <title>Genomic Encyclopedia of Archaeal and Bacterial Type Strains, Phase II (KMG-II): From Individual Species to Whole Genera.</title>
        <authorList>
            <person name="Goeker M."/>
        </authorList>
    </citation>
    <scope>NUCLEOTIDE SEQUENCE [LARGE SCALE GENOMIC DNA]</scope>
    <source>
        <strain evidence="22 23">DSM 28175</strain>
    </source>
</reference>
<proteinExistence type="predicted"/>
<dbReference type="InterPro" id="IPR003594">
    <property type="entry name" value="HATPase_dom"/>
</dbReference>
<organism evidence="22 23">
    <name type="scientific">Mucilaginibacter auburnensis</name>
    <dbReference type="NCBI Taxonomy" id="1457233"/>
    <lineage>
        <taxon>Bacteria</taxon>
        <taxon>Pseudomonadati</taxon>
        <taxon>Bacteroidota</taxon>
        <taxon>Sphingobacteriia</taxon>
        <taxon>Sphingobacteriales</taxon>
        <taxon>Sphingobacteriaceae</taxon>
        <taxon>Mucilaginibacter</taxon>
    </lineage>
</organism>
<accession>A0A2H9VRP1</accession>
<evidence type="ECO:0000256" key="16">
    <source>
        <dbReference type="ARBA" id="ARBA00023014"/>
    </source>
</evidence>
<comment type="subcellular location">
    <subcellularLocation>
        <location evidence="3">Cytoplasm</location>
    </subcellularLocation>
</comment>
<evidence type="ECO:0000259" key="21">
    <source>
        <dbReference type="PROSITE" id="PS50113"/>
    </source>
</evidence>
<dbReference type="GO" id="GO:0005737">
    <property type="term" value="C:cytoplasm"/>
    <property type="evidence" value="ECO:0007669"/>
    <property type="project" value="UniProtKB-SubCell"/>
</dbReference>
<protein>
    <recommendedName>
        <fullName evidence="5">Oxygen sensor histidine kinase NreB</fullName>
        <ecNumber evidence="4">2.7.13.3</ecNumber>
    </recommendedName>
    <alternativeName>
        <fullName evidence="18">Nitrogen regulation protein B</fullName>
    </alternativeName>
</protein>
<dbReference type="GO" id="GO:0005524">
    <property type="term" value="F:ATP binding"/>
    <property type="evidence" value="ECO:0007669"/>
    <property type="project" value="UniProtKB-KW"/>
</dbReference>
<dbReference type="InterPro" id="IPR004358">
    <property type="entry name" value="Sig_transdc_His_kin-like_C"/>
</dbReference>
<keyword evidence="9" id="KW-0808">Transferase</keyword>
<gene>
    <name evidence="22" type="ORF">CLV57_0479</name>
</gene>
<evidence type="ECO:0000256" key="9">
    <source>
        <dbReference type="ARBA" id="ARBA00022679"/>
    </source>
</evidence>
<keyword evidence="7" id="KW-0963">Cytoplasm</keyword>
<dbReference type="SMART" id="SM00387">
    <property type="entry name" value="HATPase_c"/>
    <property type="match status" value="1"/>
</dbReference>
<keyword evidence="23" id="KW-1185">Reference proteome</keyword>
<dbReference type="InterPro" id="IPR000014">
    <property type="entry name" value="PAS"/>
</dbReference>
<dbReference type="InterPro" id="IPR035965">
    <property type="entry name" value="PAS-like_dom_sf"/>
</dbReference>
<evidence type="ECO:0000256" key="7">
    <source>
        <dbReference type="ARBA" id="ARBA00022490"/>
    </source>
</evidence>
<dbReference type="CDD" id="cd00130">
    <property type="entry name" value="PAS"/>
    <property type="match status" value="1"/>
</dbReference>
<dbReference type="GO" id="GO:0046983">
    <property type="term" value="F:protein dimerization activity"/>
    <property type="evidence" value="ECO:0007669"/>
    <property type="project" value="InterPro"/>
</dbReference>
<dbReference type="EMBL" id="PGFJ01000001">
    <property type="protein sequence ID" value="PJJ83497.1"/>
    <property type="molecule type" value="Genomic_DNA"/>
</dbReference>
<evidence type="ECO:0000256" key="2">
    <source>
        <dbReference type="ARBA" id="ARBA00001966"/>
    </source>
</evidence>
<comment type="function">
    <text evidence="17">Member of the two-component regulatory system NreB/NreC involved in the control of dissimilatory nitrate/nitrite reduction in response to oxygen. NreB functions as a direct oxygen sensor histidine kinase which is autophosphorylated, in the absence of oxygen, probably at the conserved histidine residue, and transfers its phosphate group probably to a conserved aspartate residue of NreC. NreB/NreC activates the expression of the nitrate (narGHJI) and nitrite (nir) reductase operons, as well as the putative nitrate transporter gene narT.</text>
</comment>
<dbReference type="InterPro" id="IPR005467">
    <property type="entry name" value="His_kinase_dom"/>
</dbReference>
<dbReference type="InterPro" id="IPR036890">
    <property type="entry name" value="HATPase_C_sf"/>
</dbReference>
<comment type="catalytic activity">
    <reaction evidence="1">
        <text>ATP + protein L-histidine = ADP + protein N-phospho-L-histidine.</text>
        <dbReference type="EC" id="2.7.13.3"/>
    </reaction>
</comment>
<name>A0A2H9VRP1_9SPHI</name>
<dbReference type="SUPFAM" id="SSF55785">
    <property type="entry name" value="PYP-like sensor domain (PAS domain)"/>
    <property type="match status" value="1"/>
</dbReference>
<comment type="cofactor">
    <cofactor evidence="2">
        <name>[4Fe-4S] cluster</name>
        <dbReference type="ChEBI" id="CHEBI:49883"/>
    </cofactor>
</comment>
<keyword evidence="6" id="KW-0004">4Fe-4S</keyword>
<evidence type="ECO:0000256" key="11">
    <source>
        <dbReference type="ARBA" id="ARBA00022741"/>
    </source>
</evidence>
<feature type="domain" description="PAS" evidence="20">
    <location>
        <begin position="41"/>
        <end position="95"/>
    </location>
</feature>
<keyword evidence="16" id="KW-0411">Iron-sulfur</keyword>
<dbReference type="InterPro" id="IPR000700">
    <property type="entry name" value="PAS-assoc_C"/>
</dbReference>
<dbReference type="NCBIfam" id="TIGR00229">
    <property type="entry name" value="sensory_box"/>
    <property type="match status" value="1"/>
</dbReference>
<evidence type="ECO:0000256" key="10">
    <source>
        <dbReference type="ARBA" id="ARBA00022723"/>
    </source>
</evidence>
<dbReference type="GO" id="GO:0051539">
    <property type="term" value="F:4 iron, 4 sulfur cluster binding"/>
    <property type="evidence" value="ECO:0007669"/>
    <property type="project" value="UniProtKB-KW"/>
</dbReference>
<dbReference type="InterPro" id="IPR050482">
    <property type="entry name" value="Sensor_HK_TwoCompSys"/>
</dbReference>
<dbReference type="InterPro" id="IPR011712">
    <property type="entry name" value="Sig_transdc_His_kin_sub3_dim/P"/>
</dbReference>